<dbReference type="AlphaFoldDB" id="A0A3B0YEM7"/>
<dbReference type="PROSITE" id="PS51833">
    <property type="entry name" value="HDOD"/>
    <property type="match status" value="1"/>
</dbReference>
<dbReference type="InterPro" id="IPR006675">
    <property type="entry name" value="HDIG_dom"/>
</dbReference>
<dbReference type="SUPFAM" id="SSF109604">
    <property type="entry name" value="HD-domain/PDEase-like"/>
    <property type="match status" value="1"/>
</dbReference>
<dbReference type="InterPro" id="IPR052340">
    <property type="entry name" value="RNase_Y/CdgJ"/>
</dbReference>
<dbReference type="Pfam" id="PF08668">
    <property type="entry name" value="HDOD"/>
    <property type="match status" value="1"/>
</dbReference>
<dbReference type="InterPro" id="IPR013976">
    <property type="entry name" value="HDOD"/>
</dbReference>
<dbReference type="PANTHER" id="PTHR33525">
    <property type="match status" value="1"/>
</dbReference>
<dbReference type="PANTHER" id="PTHR33525:SF3">
    <property type="entry name" value="RIBONUCLEASE Y"/>
    <property type="match status" value="1"/>
</dbReference>
<organism evidence="2">
    <name type="scientific">hydrothermal vent metagenome</name>
    <dbReference type="NCBI Taxonomy" id="652676"/>
    <lineage>
        <taxon>unclassified sequences</taxon>
        <taxon>metagenomes</taxon>
        <taxon>ecological metagenomes</taxon>
    </lineage>
</organism>
<dbReference type="Gene3D" id="1.10.3210.10">
    <property type="entry name" value="Hypothetical protein af1432"/>
    <property type="match status" value="1"/>
</dbReference>
<gene>
    <name evidence="2" type="ORF">MNBD_GAMMA15-2150</name>
</gene>
<protein>
    <submittedName>
        <fullName evidence="2">HD domain protein</fullName>
    </submittedName>
</protein>
<evidence type="ECO:0000259" key="1">
    <source>
        <dbReference type="PROSITE" id="PS51833"/>
    </source>
</evidence>
<reference evidence="2" key="1">
    <citation type="submission" date="2018-06" db="EMBL/GenBank/DDBJ databases">
        <authorList>
            <person name="Zhirakovskaya E."/>
        </authorList>
    </citation>
    <scope>NUCLEOTIDE SEQUENCE</scope>
</reference>
<dbReference type="EMBL" id="UOFN01000038">
    <property type="protein sequence ID" value="VAW74603.1"/>
    <property type="molecule type" value="Genomic_DNA"/>
</dbReference>
<accession>A0A3B0YEM7</accession>
<dbReference type="NCBIfam" id="TIGR00277">
    <property type="entry name" value="HDIG"/>
    <property type="match status" value="1"/>
</dbReference>
<sequence length="294" mass="32850">MKSQNLTASTQPTQESLVSLLDDVEGLVSPPDVCMRLFELIHSPSTDSDDIAGVISVDPNLTTRLLRMANSAFYRFSGKIDTISRAVTLIGTTDLYQLVLSVSAVKSFNNIPNDLVKMDTFWRHSVYTGLLARALAARANILHPERLFVAGLMHDIGSLVLYYQRPETMRDLLLIADGDEEVLYQTEIERFSFSHASVAAHLMDQWQLPEDLVQSIKWHHQPELADKASMEAHVLFLANHLVNESDQGNFMGSPRAEISVPKAMLEIVGLTEDELFFAFEEAAEQFPSTLESLI</sequence>
<proteinExistence type="predicted"/>
<name>A0A3B0YEM7_9ZZZZ</name>
<feature type="domain" description="HDOD" evidence="1">
    <location>
        <begin position="27"/>
        <end position="222"/>
    </location>
</feature>
<evidence type="ECO:0000313" key="2">
    <source>
        <dbReference type="EMBL" id="VAW74603.1"/>
    </source>
</evidence>